<feature type="active site" evidence="1">
    <location>
        <position position="46"/>
    </location>
</feature>
<name>A0A1T5ML09_9FIRM</name>
<evidence type="ECO:0000313" key="3">
    <source>
        <dbReference type="Proteomes" id="UP000190285"/>
    </source>
</evidence>
<dbReference type="RefSeq" id="WP_079495531.1">
    <property type="nucleotide sequence ID" value="NZ_FUZT01000018.1"/>
</dbReference>
<dbReference type="GO" id="GO:0016853">
    <property type="term" value="F:isomerase activity"/>
    <property type="evidence" value="ECO:0007669"/>
    <property type="project" value="TreeGrafter"/>
</dbReference>
<dbReference type="EMBL" id="FUZT01000018">
    <property type="protein sequence ID" value="SKC88910.1"/>
    <property type="molecule type" value="Genomic_DNA"/>
</dbReference>
<dbReference type="PANTHER" id="PTHR13774">
    <property type="entry name" value="PHENAZINE BIOSYNTHESIS PROTEIN"/>
    <property type="match status" value="1"/>
</dbReference>
<dbReference type="GO" id="GO:0005737">
    <property type="term" value="C:cytoplasm"/>
    <property type="evidence" value="ECO:0007669"/>
    <property type="project" value="TreeGrafter"/>
</dbReference>
<dbReference type="Pfam" id="PF02567">
    <property type="entry name" value="PhzC-PhzF"/>
    <property type="match status" value="1"/>
</dbReference>
<dbReference type="PIRSF" id="PIRSF016184">
    <property type="entry name" value="PhzC_PhzF"/>
    <property type="match status" value="1"/>
</dbReference>
<organism evidence="2 3">
    <name type="scientific">Maledivibacter halophilus</name>
    <dbReference type="NCBI Taxonomy" id="36842"/>
    <lineage>
        <taxon>Bacteria</taxon>
        <taxon>Bacillati</taxon>
        <taxon>Bacillota</taxon>
        <taxon>Clostridia</taxon>
        <taxon>Peptostreptococcales</taxon>
        <taxon>Caminicellaceae</taxon>
        <taxon>Maledivibacter</taxon>
    </lineage>
</organism>
<dbReference type="OrthoDB" id="9788221at2"/>
<protein>
    <submittedName>
        <fullName evidence="2">Phenazine biosynthesis protein PhzF family</fullName>
    </submittedName>
</protein>
<dbReference type="SUPFAM" id="SSF54506">
    <property type="entry name" value="Diaminopimelate epimerase-like"/>
    <property type="match status" value="1"/>
</dbReference>
<dbReference type="AlphaFoldDB" id="A0A1T5ML09"/>
<dbReference type="STRING" id="36842.SAMN02194393_04943"/>
<evidence type="ECO:0000313" key="2">
    <source>
        <dbReference type="EMBL" id="SKC88910.1"/>
    </source>
</evidence>
<dbReference type="InterPro" id="IPR003719">
    <property type="entry name" value="Phenazine_PhzF-like"/>
</dbReference>
<keyword evidence="3" id="KW-1185">Reference proteome</keyword>
<dbReference type="NCBIfam" id="TIGR00654">
    <property type="entry name" value="PhzF_family"/>
    <property type="match status" value="1"/>
</dbReference>
<evidence type="ECO:0000256" key="1">
    <source>
        <dbReference type="PIRSR" id="PIRSR016184-1"/>
    </source>
</evidence>
<accession>A0A1T5ML09</accession>
<dbReference type="Gene3D" id="3.10.310.10">
    <property type="entry name" value="Diaminopimelate Epimerase, Chain A, domain 1"/>
    <property type="match status" value="2"/>
</dbReference>
<proteinExistence type="predicted"/>
<reference evidence="2 3" key="1">
    <citation type="submission" date="2017-02" db="EMBL/GenBank/DDBJ databases">
        <authorList>
            <person name="Peterson S.W."/>
        </authorList>
    </citation>
    <scope>NUCLEOTIDE SEQUENCE [LARGE SCALE GENOMIC DNA]</scope>
    <source>
        <strain evidence="2 3">M1</strain>
    </source>
</reference>
<gene>
    <name evidence="2" type="ORF">SAMN02194393_04943</name>
</gene>
<sequence length="302" mass="33824">MEKIIYQVDSFTDTVFGGNPAGVVLDTEGLDKNKMINISKEMALSETAFVKKVNGKEFDYEIRFFTPTEEIELCGHATIAAFFVLAKEGLIESVDEKIVVKQKTLAGVLPVEIYFKENKVEKIMMTQKRPEFIFDVGNVDEIANIMGLNICDVGLEKFEILPMAYSTGLVDIIFPVKNIDTLKKVKPDFEKLKNYSIKHNVVGVHAFTFKDYDRRIVSCRNFAPAFGINEEAATGTSNGALAAYLINNDIINIKQKVDIICQQGYFMKRPSQIHVEINKDSEGLIVKVGGRAVLAMKGKIYL</sequence>
<dbReference type="Proteomes" id="UP000190285">
    <property type="component" value="Unassembled WGS sequence"/>
</dbReference>